<sequence length="378" mass="42551">MKKINILIISAILTFSCGQKEETTTSLEKLKNKELKLVAKIDSLTNELKIVESEISKLDTTKRLPIITTLPVQYDMFKHYVEIQGVVQADKNIEIRPELGGTVTQILVKEGQKVKAGQLLVQLDDTEIKNKIDELNTQLALAITTFERQERLWNQKIGSEMQYLQAKAQKESLENSLASLKTQNNKMKISAPFSGIVDEIFPKNGELTNPQTPIIRLVNLDKVYVEADVTESYLPVVKIGTEAIVNFTSIHKEVTSKIAQIGHYINPDNRSFKTRININNTDQSIKPNLLADLKILDFKEEGIIIPSTLIQQDQNGNNYVFTVTMETNENKVVKSLVTVKKEYNHTAFISEGLQKNDVLVNAGARLVKSGDMVKINRN</sequence>
<feature type="domain" description="CusB-like beta-barrel" evidence="4">
    <location>
        <begin position="222"/>
        <end position="295"/>
    </location>
</feature>
<evidence type="ECO:0000259" key="3">
    <source>
        <dbReference type="Pfam" id="PF25893"/>
    </source>
</evidence>
<protein>
    <submittedName>
        <fullName evidence="7">Efflux RND transporter periplasmic adaptor subunit</fullName>
    </submittedName>
</protein>
<evidence type="ECO:0000313" key="8">
    <source>
        <dbReference type="Proteomes" id="UP001597032"/>
    </source>
</evidence>
<dbReference type="PROSITE" id="PS51257">
    <property type="entry name" value="PROKAR_LIPOPROTEIN"/>
    <property type="match status" value="1"/>
</dbReference>
<proteinExistence type="inferred from homology"/>
<dbReference type="InterPro" id="IPR058648">
    <property type="entry name" value="HH_CzcB-like"/>
</dbReference>
<feature type="domain" description="CzcB-like alpha-helical hairpin" evidence="3">
    <location>
        <begin position="135"/>
        <end position="179"/>
    </location>
</feature>
<dbReference type="EMBL" id="JBHTIC010000002">
    <property type="protein sequence ID" value="MFD0760525.1"/>
    <property type="molecule type" value="Genomic_DNA"/>
</dbReference>
<feature type="coiled-coil region" evidence="2">
    <location>
        <begin position="27"/>
        <end position="61"/>
    </location>
</feature>
<dbReference type="SUPFAM" id="SSF111369">
    <property type="entry name" value="HlyD-like secretion proteins"/>
    <property type="match status" value="1"/>
</dbReference>
<reference evidence="8" key="1">
    <citation type="journal article" date="2019" name="Int. J. Syst. Evol. Microbiol.">
        <title>The Global Catalogue of Microorganisms (GCM) 10K type strain sequencing project: providing services to taxonomists for standard genome sequencing and annotation.</title>
        <authorList>
            <consortium name="The Broad Institute Genomics Platform"/>
            <consortium name="The Broad Institute Genome Sequencing Center for Infectious Disease"/>
            <person name="Wu L."/>
            <person name="Ma J."/>
        </authorList>
    </citation>
    <scope>NUCLEOTIDE SEQUENCE [LARGE SCALE GENOMIC DNA]</scope>
    <source>
        <strain evidence="8">CCUG 60022</strain>
    </source>
</reference>
<dbReference type="InterPro" id="IPR006143">
    <property type="entry name" value="RND_pump_MFP"/>
</dbReference>
<feature type="domain" description="CzcB-like barrel-sandwich hybrid" evidence="6">
    <location>
        <begin position="94"/>
        <end position="212"/>
    </location>
</feature>
<name>A0ABW2Z6K2_9FLAO</name>
<evidence type="ECO:0000313" key="7">
    <source>
        <dbReference type="EMBL" id="MFD0760525.1"/>
    </source>
</evidence>
<dbReference type="PANTHER" id="PTHR30469">
    <property type="entry name" value="MULTIDRUG RESISTANCE PROTEIN MDTA"/>
    <property type="match status" value="1"/>
</dbReference>
<evidence type="ECO:0000259" key="5">
    <source>
        <dbReference type="Pfam" id="PF25967"/>
    </source>
</evidence>
<keyword evidence="2" id="KW-0175">Coiled coil</keyword>
<dbReference type="Pfam" id="PF25893">
    <property type="entry name" value="HH_CzcB"/>
    <property type="match status" value="1"/>
</dbReference>
<evidence type="ECO:0000259" key="6">
    <source>
        <dbReference type="Pfam" id="PF25973"/>
    </source>
</evidence>
<dbReference type="Pfam" id="PF25954">
    <property type="entry name" value="Beta-barrel_RND_2"/>
    <property type="match status" value="1"/>
</dbReference>
<dbReference type="RefSeq" id="WP_298264685.1">
    <property type="nucleotide sequence ID" value="NZ_JBHTIC010000002.1"/>
</dbReference>
<comment type="caution">
    <text evidence="7">The sequence shown here is derived from an EMBL/GenBank/DDBJ whole genome shotgun (WGS) entry which is preliminary data.</text>
</comment>
<dbReference type="PANTHER" id="PTHR30469:SF15">
    <property type="entry name" value="HLYD FAMILY OF SECRETION PROTEINS"/>
    <property type="match status" value="1"/>
</dbReference>
<evidence type="ECO:0000256" key="2">
    <source>
        <dbReference type="SAM" id="Coils"/>
    </source>
</evidence>
<feature type="coiled-coil region" evidence="2">
    <location>
        <begin position="163"/>
        <end position="190"/>
    </location>
</feature>
<dbReference type="NCBIfam" id="TIGR01730">
    <property type="entry name" value="RND_mfp"/>
    <property type="match status" value="1"/>
</dbReference>
<dbReference type="Gene3D" id="2.40.50.100">
    <property type="match status" value="1"/>
</dbReference>
<dbReference type="Gene3D" id="2.40.420.20">
    <property type="match status" value="1"/>
</dbReference>
<dbReference type="Gene3D" id="2.40.30.170">
    <property type="match status" value="1"/>
</dbReference>
<dbReference type="InterPro" id="IPR058647">
    <property type="entry name" value="BSH_CzcB-like"/>
</dbReference>
<dbReference type="Pfam" id="PF25973">
    <property type="entry name" value="BSH_CzcB"/>
    <property type="match status" value="1"/>
</dbReference>
<evidence type="ECO:0000256" key="1">
    <source>
        <dbReference type="ARBA" id="ARBA00009477"/>
    </source>
</evidence>
<dbReference type="Pfam" id="PF25967">
    <property type="entry name" value="RND-MFP_C"/>
    <property type="match status" value="1"/>
</dbReference>
<gene>
    <name evidence="7" type="ORF">ACFQZW_00350</name>
</gene>
<organism evidence="7 8">
    <name type="scientific">Lutibacter aestuarii</name>
    <dbReference type="NCBI Taxonomy" id="861111"/>
    <lineage>
        <taxon>Bacteria</taxon>
        <taxon>Pseudomonadati</taxon>
        <taxon>Bacteroidota</taxon>
        <taxon>Flavobacteriia</taxon>
        <taxon>Flavobacteriales</taxon>
        <taxon>Flavobacteriaceae</taxon>
        <taxon>Lutibacter</taxon>
    </lineage>
</organism>
<dbReference type="Gene3D" id="1.10.287.470">
    <property type="entry name" value="Helix hairpin bin"/>
    <property type="match status" value="1"/>
</dbReference>
<feature type="domain" description="Multidrug resistance protein MdtA-like C-terminal permuted SH3" evidence="5">
    <location>
        <begin position="303"/>
        <end position="360"/>
    </location>
</feature>
<dbReference type="Proteomes" id="UP001597032">
    <property type="component" value="Unassembled WGS sequence"/>
</dbReference>
<accession>A0ABW2Z6K2</accession>
<evidence type="ECO:0000259" key="4">
    <source>
        <dbReference type="Pfam" id="PF25954"/>
    </source>
</evidence>
<comment type="similarity">
    <text evidence="1">Belongs to the membrane fusion protein (MFP) (TC 8.A.1) family.</text>
</comment>
<dbReference type="InterPro" id="IPR058792">
    <property type="entry name" value="Beta-barrel_RND_2"/>
</dbReference>
<dbReference type="InterPro" id="IPR058627">
    <property type="entry name" value="MdtA-like_C"/>
</dbReference>
<keyword evidence="8" id="KW-1185">Reference proteome</keyword>